<dbReference type="OrthoDB" id="184876at2759"/>
<gene>
    <name evidence="4" type="ORF">CEUSTIGMA_g4999.t1</name>
</gene>
<keyword evidence="2 3" id="KW-0143">Chaperone</keyword>
<dbReference type="SUPFAM" id="SSF50129">
    <property type="entry name" value="GroES-like"/>
    <property type="match status" value="1"/>
</dbReference>
<dbReference type="InterPro" id="IPR011032">
    <property type="entry name" value="GroES-like_sf"/>
</dbReference>
<dbReference type="Pfam" id="PF00166">
    <property type="entry name" value="Cpn10"/>
    <property type="match status" value="1"/>
</dbReference>
<dbReference type="STRING" id="1157962.A0A250X3B5"/>
<evidence type="ECO:0000313" key="5">
    <source>
        <dbReference type="Proteomes" id="UP000232323"/>
    </source>
</evidence>
<dbReference type="GO" id="GO:0044183">
    <property type="term" value="F:protein folding chaperone"/>
    <property type="evidence" value="ECO:0007669"/>
    <property type="project" value="InterPro"/>
</dbReference>
<name>A0A250X3B5_9CHLO</name>
<dbReference type="AlphaFoldDB" id="A0A250X3B5"/>
<dbReference type="CDD" id="cd00320">
    <property type="entry name" value="cpn10"/>
    <property type="match status" value="1"/>
</dbReference>
<dbReference type="InterPro" id="IPR020818">
    <property type="entry name" value="Chaperonin_GroES"/>
</dbReference>
<proteinExistence type="inferred from homology"/>
<dbReference type="GO" id="GO:0005739">
    <property type="term" value="C:mitochondrion"/>
    <property type="evidence" value="ECO:0007669"/>
    <property type="project" value="TreeGrafter"/>
</dbReference>
<comment type="similarity">
    <text evidence="1 3">Belongs to the GroES chaperonin family.</text>
</comment>
<dbReference type="Proteomes" id="UP000232323">
    <property type="component" value="Unassembled WGS sequence"/>
</dbReference>
<comment type="caution">
    <text evidence="4">The sequence shown here is derived from an EMBL/GenBank/DDBJ whole genome shotgun (WGS) entry which is preliminary data.</text>
</comment>
<keyword evidence="5" id="KW-1185">Reference proteome</keyword>
<evidence type="ECO:0000313" key="4">
    <source>
        <dbReference type="EMBL" id="GAX77555.1"/>
    </source>
</evidence>
<protein>
    <recommendedName>
        <fullName evidence="6">10 kDa chaperonin</fullName>
    </recommendedName>
</protein>
<dbReference type="InterPro" id="IPR018369">
    <property type="entry name" value="Chaprnonin_Cpn10_CS"/>
</dbReference>
<evidence type="ECO:0008006" key="6">
    <source>
        <dbReference type="Google" id="ProtNLM"/>
    </source>
</evidence>
<dbReference type="GO" id="GO:0051082">
    <property type="term" value="F:unfolded protein binding"/>
    <property type="evidence" value="ECO:0007669"/>
    <property type="project" value="TreeGrafter"/>
</dbReference>
<dbReference type="PROSITE" id="PS00681">
    <property type="entry name" value="CHAPERONINS_CPN10"/>
    <property type="match status" value="1"/>
</dbReference>
<dbReference type="GO" id="GO:0005524">
    <property type="term" value="F:ATP binding"/>
    <property type="evidence" value="ECO:0007669"/>
    <property type="project" value="InterPro"/>
</dbReference>
<dbReference type="GO" id="GO:0046872">
    <property type="term" value="F:metal ion binding"/>
    <property type="evidence" value="ECO:0007669"/>
    <property type="project" value="TreeGrafter"/>
</dbReference>
<organism evidence="4 5">
    <name type="scientific">Chlamydomonas eustigma</name>
    <dbReference type="NCBI Taxonomy" id="1157962"/>
    <lineage>
        <taxon>Eukaryota</taxon>
        <taxon>Viridiplantae</taxon>
        <taxon>Chlorophyta</taxon>
        <taxon>core chlorophytes</taxon>
        <taxon>Chlorophyceae</taxon>
        <taxon>CS clade</taxon>
        <taxon>Chlamydomonadales</taxon>
        <taxon>Chlamydomonadaceae</taxon>
        <taxon>Chlamydomonas</taxon>
    </lineage>
</organism>
<evidence type="ECO:0000256" key="1">
    <source>
        <dbReference type="ARBA" id="ARBA00006975"/>
    </source>
</evidence>
<dbReference type="Gene3D" id="2.30.33.40">
    <property type="entry name" value="GroES chaperonin"/>
    <property type="match status" value="1"/>
</dbReference>
<dbReference type="PANTHER" id="PTHR10772">
    <property type="entry name" value="10 KDA HEAT SHOCK PROTEIN"/>
    <property type="match status" value="1"/>
</dbReference>
<accession>A0A250X3B5</accession>
<dbReference type="SMART" id="SM00883">
    <property type="entry name" value="Cpn10"/>
    <property type="match status" value="1"/>
</dbReference>
<dbReference type="PRINTS" id="PR00297">
    <property type="entry name" value="CHAPERONIN10"/>
</dbReference>
<dbReference type="PANTHER" id="PTHR10772:SF63">
    <property type="entry name" value="20 KDA CHAPERONIN, CHLOROPLASTIC"/>
    <property type="match status" value="1"/>
</dbReference>
<dbReference type="GO" id="GO:0009507">
    <property type="term" value="C:chloroplast"/>
    <property type="evidence" value="ECO:0007669"/>
    <property type="project" value="TreeGrafter"/>
</dbReference>
<evidence type="ECO:0000256" key="3">
    <source>
        <dbReference type="RuleBase" id="RU003479"/>
    </source>
</evidence>
<evidence type="ECO:0000256" key="2">
    <source>
        <dbReference type="ARBA" id="ARBA00023186"/>
    </source>
</evidence>
<dbReference type="EMBL" id="BEGY01000025">
    <property type="protein sequence ID" value="GAX77555.1"/>
    <property type="molecule type" value="Genomic_DNA"/>
</dbReference>
<sequence length="132" mass="14098">MRVMQPTSVACRKPCSVNMTGRGRAPLRVQASVTLEKASLDMNTMSPLHDRILVKPIEEEAKTAGGILLPKGPPKANSDAHFGTVVAVGSEVELPLKSGDAIVYQKYAMAEVEVPDGQLVFVAQKSVIGKLE</sequence>
<dbReference type="GO" id="GO:0051087">
    <property type="term" value="F:protein-folding chaperone binding"/>
    <property type="evidence" value="ECO:0007669"/>
    <property type="project" value="TreeGrafter"/>
</dbReference>
<dbReference type="InterPro" id="IPR037124">
    <property type="entry name" value="Chaperonin_GroES_sf"/>
</dbReference>
<reference evidence="4 5" key="1">
    <citation type="submission" date="2017-08" db="EMBL/GenBank/DDBJ databases">
        <title>Acidophilic green algal genome provides insights into adaptation to an acidic environment.</title>
        <authorList>
            <person name="Hirooka S."/>
            <person name="Hirose Y."/>
            <person name="Kanesaki Y."/>
            <person name="Higuchi S."/>
            <person name="Fujiwara T."/>
            <person name="Onuma R."/>
            <person name="Era A."/>
            <person name="Ohbayashi R."/>
            <person name="Uzuka A."/>
            <person name="Nozaki H."/>
            <person name="Yoshikawa H."/>
            <person name="Miyagishima S.Y."/>
        </authorList>
    </citation>
    <scope>NUCLEOTIDE SEQUENCE [LARGE SCALE GENOMIC DNA]</scope>
    <source>
        <strain evidence="4 5">NIES-2499</strain>
    </source>
</reference>